<dbReference type="InterPro" id="IPR036291">
    <property type="entry name" value="NAD(P)-bd_dom_sf"/>
</dbReference>
<evidence type="ECO:0000313" key="5">
    <source>
        <dbReference type="Proteomes" id="UP000777482"/>
    </source>
</evidence>
<keyword evidence="5" id="KW-1185">Reference proteome</keyword>
<accession>A0A9P7B5W7</accession>
<keyword evidence="3" id="KW-0560">Oxidoreductase</keyword>
<comment type="caution">
    <text evidence="4">The sequence shown here is derived from an EMBL/GenBank/DDBJ whole genome shotgun (WGS) entry which is preliminary data.</text>
</comment>
<evidence type="ECO:0008006" key="6">
    <source>
        <dbReference type="Google" id="ProtNLM"/>
    </source>
</evidence>
<gene>
    <name evidence="4" type="ORF">C6P46_004702</name>
</gene>
<evidence type="ECO:0000256" key="1">
    <source>
        <dbReference type="ARBA" id="ARBA00006484"/>
    </source>
</evidence>
<dbReference type="GO" id="GO:0005737">
    <property type="term" value="C:cytoplasm"/>
    <property type="evidence" value="ECO:0007669"/>
    <property type="project" value="TreeGrafter"/>
</dbReference>
<dbReference type="OrthoDB" id="9876299at2759"/>
<dbReference type="GO" id="GO:0016491">
    <property type="term" value="F:oxidoreductase activity"/>
    <property type="evidence" value="ECO:0007669"/>
    <property type="project" value="UniProtKB-KW"/>
</dbReference>
<dbReference type="PANTHER" id="PTHR43544">
    <property type="entry name" value="SHORT-CHAIN DEHYDROGENASE/REDUCTASE"/>
    <property type="match status" value="1"/>
</dbReference>
<sequence length="252" mass="26857">MSSSPVVYFVTGANRGIGFALVEQLASRDNILVFAGARDPSKADRLNQLAQEKQGKIVVVKLDVTSEEDAKKAAETVKEKASKVDVLIANAGIGNGTGAAHELDLAEMHSVIDVNVGGPLRIYKALYPLLLAAPAPRVIGVSSTLGSIAFNLDADQIGPYKAGSYSVSKTALNMLFARIHTENHKDHNMTAFVVCPGHTQTDMGNAGAQNFGLEEAPVKLADSIQGLLKLIDDETGQYAGRFMSYDGAERQW</sequence>
<dbReference type="CDD" id="cd05325">
    <property type="entry name" value="carb_red_sniffer_like_SDR_c"/>
    <property type="match status" value="1"/>
</dbReference>
<dbReference type="Gene3D" id="3.40.50.720">
    <property type="entry name" value="NAD(P)-binding Rossmann-like Domain"/>
    <property type="match status" value="1"/>
</dbReference>
<dbReference type="PANTHER" id="PTHR43544:SF7">
    <property type="entry name" value="NADB-LER2"/>
    <property type="match status" value="1"/>
</dbReference>
<dbReference type="InterPro" id="IPR002347">
    <property type="entry name" value="SDR_fam"/>
</dbReference>
<proteinExistence type="inferred from homology"/>
<dbReference type="InterPro" id="IPR051468">
    <property type="entry name" value="Fungal_SecMetab_SDRs"/>
</dbReference>
<name>A0A9P7B5W7_RHOMI</name>
<evidence type="ECO:0000256" key="3">
    <source>
        <dbReference type="ARBA" id="ARBA00023002"/>
    </source>
</evidence>
<comment type="similarity">
    <text evidence="1">Belongs to the short-chain dehydrogenases/reductases (SDR) family.</text>
</comment>
<evidence type="ECO:0000313" key="4">
    <source>
        <dbReference type="EMBL" id="KAG0660248.1"/>
    </source>
</evidence>
<dbReference type="Proteomes" id="UP000777482">
    <property type="component" value="Unassembled WGS sequence"/>
</dbReference>
<evidence type="ECO:0000256" key="2">
    <source>
        <dbReference type="ARBA" id="ARBA00022857"/>
    </source>
</evidence>
<reference evidence="4 5" key="1">
    <citation type="submission" date="2020-11" db="EMBL/GenBank/DDBJ databases">
        <title>Kefir isolates.</title>
        <authorList>
            <person name="Marcisauskas S."/>
            <person name="Kim Y."/>
            <person name="Blasche S."/>
        </authorList>
    </citation>
    <scope>NUCLEOTIDE SEQUENCE [LARGE SCALE GENOMIC DNA]</scope>
    <source>
        <strain evidence="4 5">KR</strain>
    </source>
</reference>
<organism evidence="4 5">
    <name type="scientific">Rhodotorula mucilaginosa</name>
    <name type="common">Yeast</name>
    <name type="synonym">Rhodotorula rubra</name>
    <dbReference type="NCBI Taxonomy" id="5537"/>
    <lineage>
        <taxon>Eukaryota</taxon>
        <taxon>Fungi</taxon>
        <taxon>Dikarya</taxon>
        <taxon>Basidiomycota</taxon>
        <taxon>Pucciniomycotina</taxon>
        <taxon>Microbotryomycetes</taxon>
        <taxon>Sporidiobolales</taxon>
        <taxon>Sporidiobolaceae</taxon>
        <taxon>Rhodotorula</taxon>
    </lineage>
</organism>
<keyword evidence="2" id="KW-0521">NADP</keyword>
<dbReference type="Pfam" id="PF00106">
    <property type="entry name" value="adh_short"/>
    <property type="match status" value="1"/>
</dbReference>
<dbReference type="EMBL" id="PUHQ01000046">
    <property type="protein sequence ID" value="KAG0660248.1"/>
    <property type="molecule type" value="Genomic_DNA"/>
</dbReference>
<dbReference type="AlphaFoldDB" id="A0A9P7B5W7"/>
<dbReference type="SUPFAM" id="SSF51735">
    <property type="entry name" value="NAD(P)-binding Rossmann-fold domains"/>
    <property type="match status" value="1"/>
</dbReference>
<protein>
    <recommendedName>
        <fullName evidence="6">NAD(P)-binding protein</fullName>
    </recommendedName>
</protein>
<dbReference type="PRINTS" id="PR00081">
    <property type="entry name" value="GDHRDH"/>
</dbReference>